<gene>
    <name evidence="2" type="ORF">GCM10010984_12320</name>
    <name evidence="3" type="ORF">SAMN05443634_110108</name>
</gene>
<dbReference type="EMBL" id="FRBH01000010">
    <property type="protein sequence ID" value="SHL52086.1"/>
    <property type="molecule type" value="Genomic_DNA"/>
</dbReference>
<keyword evidence="1" id="KW-1133">Transmembrane helix</keyword>
<dbReference type="SUPFAM" id="SSF48371">
    <property type="entry name" value="ARM repeat"/>
    <property type="match status" value="1"/>
</dbReference>
<reference evidence="5" key="4">
    <citation type="journal article" date="2019" name="Int. J. Syst. Evol. Microbiol.">
        <title>The Global Catalogue of Microorganisms (GCM) 10K type strain sequencing project: providing services to taxonomists for standard genome sequencing and annotation.</title>
        <authorList>
            <consortium name="The Broad Institute Genomics Platform"/>
            <consortium name="The Broad Institute Genome Sequencing Center for Infectious Disease"/>
            <person name="Wu L."/>
            <person name="Ma J."/>
        </authorList>
    </citation>
    <scope>NUCLEOTIDE SEQUENCE [LARGE SCALE GENOMIC DNA]</scope>
    <source>
        <strain evidence="5">CGMCC 1.12707</strain>
    </source>
</reference>
<dbReference type="InterPro" id="IPR011989">
    <property type="entry name" value="ARM-like"/>
</dbReference>
<dbReference type="AlphaFoldDB" id="A0A1M7BB41"/>
<keyword evidence="5" id="KW-1185">Reference proteome</keyword>
<protein>
    <recommendedName>
        <fullName evidence="6">HEAT repeat-containing protein</fullName>
    </recommendedName>
</protein>
<evidence type="ECO:0000313" key="5">
    <source>
        <dbReference type="Proteomes" id="UP000650994"/>
    </source>
</evidence>
<name>A0A1M7BB41_9FLAO</name>
<evidence type="ECO:0000313" key="3">
    <source>
        <dbReference type="EMBL" id="SHL52086.1"/>
    </source>
</evidence>
<feature type="transmembrane region" description="Helical" evidence="1">
    <location>
        <begin position="48"/>
        <end position="69"/>
    </location>
</feature>
<reference evidence="3" key="3">
    <citation type="submission" date="2016-11" db="EMBL/GenBank/DDBJ databases">
        <authorList>
            <person name="Jaros S."/>
            <person name="Januszkiewicz K."/>
            <person name="Wedrychowicz H."/>
        </authorList>
    </citation>
    <scope>NUCLEOTIDE SEQUENCE [LARGE SCALE GENOMIC DNA]</scope>
    <source>
        <strain evidence="3">DSM 27989</strain>
    </source>
</reference>
<evidence type="ECO:0000313" key="2">
    <source>
        <dbReference type="EMBL" id="GGE96337.1"/>
    </source>
</evidence>
<dbReference type="InterPro" id="IPR016024">
    <property type="entry name" value="ARM-type_fold"/>
</dbReference>
<keyword evidence="1" id="KW-0472">Membrane</keyword>
<evidence type="ECO:0008006" key="6">
    <source>
        <dbReference type="Google" id="ProtNLM"/>
    </source>
</evidence>
<evidence type="ECO:0000313" key="4">
    <source>
        <dbReference type="Proteomes" id="UP000184120"/>
    </source>
</evidence>
<dbReference type="Proteomes" id="UP000650994">
    <property type="component" value="Unassembled WGS sequence"/>
</dbReference>
<proteinExistence type="predicted"/>
<reference evidence="2" key="1">
    <citation type="journal article" date="2014" name="Int. J. Syst. Evol. Microbiol.">
        <title>Complete genome of a new Firmicutes species belonging to the dominant human colonic microbiota ('Ruminococcus bicirculans') reveals two chromosomes and a selective capacity to utilize plant glucans.</title>
        <authorList>
            <consortium name="NISC Comparative Sequencing Program"/>
            <person name="Wegmann U."/>
            <person name="Louis P."/>
            <person name="Goesmann A."/>
            <person name="Henrissat B."/>
            <person name="Duncan S.H."/>
            <person name="Flint H.J."/>
        </authorList>
    </citation>
    <scope>NUCLEOTIDE SEQUENCE</scope>
    <source>
        <strain evidence="2">CGMCC 1.12707</strain>
    </source>
</reference>
<organism evidence="3 4">
    <name type="scientific">Chishuiella changwenlii</name>
    <dbReference type="NCBI Taxonomy" id="1434701"/>
    <lineage>
        <taxon>Bacteria</taxon>
        <taxon>Pseudomonadati</taxon>
        <taxon>Bacteroidota</taxon>
        <taxon>Flavobacteriia</taxon>
        <taxon>Flavobacteriales</taxon>
        <taxon>Weeksellaceae</taxon>
        <taxon>Chishuiella</taxon>
    </lineage>
</organism>
<dbReference type="Proteomes" id="UP000184120">
    <property type="component" value="Unassembled WGS sequence"/>
</dbReference>
<dbReference type="STRING" id="1434701.SAMN05443634_110108"/>
<dbReference type="Gene3D" id="1.25.10.10">
    <property type="entry name" value="Leucine-rich Repeat Variant"/>
    <property type="match status" value="1"/>
</dbReference>
<evidence type="ECO:0000256" key="1">
    <source>
        <dbReference type="SAM" id="Phobius"/>
    </source>
</evidence>
<accession>A0A1M7BB41</accession>
<dbReference type="RefSeq" id="WP_072933369.1">
    <property type="nucleotide sequence ID" value="NZ_BMFL01000007.1"/>
</dbReference>
<keyword evidence="1" id="KW-0812">Transmembrane</keyword>
<sequence>MKDDLKKYIDQNRDDFDIHQPSPELWNRIKNNIPEQPKVIEKQKKWSIGYWSIAASMLLILSIGAYFLFNNQDTVVENEIVKIKSEKSIKKESTIPTESNPVIETTKPIEVVSKSEKTVEKLEQVTPMKDEIIEADKTEIFNLLSDQESTSNRIEALAKLNNASSLNANEIATLKQVALHDNNTNVRLNAIEILSEKLSRTTASDEMTALFLEQDNPMVQMELIGIIAHYNNGETNQKLIKKLQEIVLDPKAMPFVKDEAYAVLLKKENN</sequence>
<dbReference type="OrthoDB" id="978644at2"/>
<dbReference type="EMBL" id="BMFL01000007">
    <property type="protein sequence ID" value="GGE96337.1"/>
    <property type="molecule type" value="Genomic_DNA"/>
</dbReference>
<reference evidence="2" key="5">
    <citation type="submission" date="2024-05" db="EMBL/GenBank/DDBJ databases">
        <authorList>
            <person name="Sun Q."/>
            <person name="Zhou Y."/>
        </authorList>
    </citation>
    <scope>NUCLEOTIDE SEQUENCE</scope>
    <source>
        <strain evidence="2">CGMCC 1.12707</strain>
    </source>
</reference>
<reference evidence="4" key="2">
    <citation type="submission" date="2016-11" db="EMBL/GenBank/DDBJ databases">
        <authorList>
            <person name="Varghese N."/>
            <person name="Submissions S."/>
        </authorList>
    </citation>
    <scope>NUCLEOTIDE SEQUENCE [LARGE SCALE GENOMIC DNA]</scope>
    <source>
        <strain evidence="4">DSM 27989</strain>
    </source>
</reference>